<dbReference type="InterPro" id="IPR012337">
    <property type="entry name" value="RNaseH-like_sf"/>
</dbReference>
<dbReference type="InterPro" id="IPR001452">
    <property type="entry name" value="SH3_domain"/>
</dbReference>
<dbReference type="PROSITE" id="PS50002">
    <property type="entry name" value="SH3"/>
    <property type="match status" value="1"/>
</dbReference>
<evidence type="ECO:0000313" key="6">
    <source>
        <dbReference type="Proteomes" id="UP000007800"/>
    </source>
</evidence>
<protein>
    <recommendedName>
        <fullName evidence="4">SH3 domain-containing protein</fullName>
    </recommendedName>
</protein>
<dbReference type="InterPro" id="IPR036028">
    <property type="entry name" value="SH3-like_dom_sf"/>
</dbReference>
<dbReference type="OrthoDB" id="420023at2759"/>
<dbReference type="EMBL" id="GG683913">
    <property type="protein sequence ID" value="EER01548.1"/>
    <property type="molecule type" value="Genomic_DNA"/>
</dbReference>
<feature type="compositionally biased region" description="Polar residues" evidence="3">
    <location>
        <begin position="95"/>
        <end position="110"/>
    </location>
</feature>
<dbReference type="InterPro" id="IPR036397">
    <property type="entry name" value="RNaseH_sf"/>
</dbReference>
<gene>
    <name evidence="5" type="ORF">Pmar_PMAR000238</name>
</gene>
<organism evidence="6">
    <name type="scientific">Perkinsus marinus (strain ATCC 50983 / TXsc)</name>
    <dbReference type="NCBI Taxonomy" id="423536"/>
    <lineage>
        <taxon>Eukaryota</taxon>
        <taxon>Sar</taxon>
        <taxon>Alveolata</taxon>
        <taxon>Perkinsozoa</taxon>
        <taxon>Perkinsea</taxon>
        <taxon>Perkinsida</taxon>
        <taxon>Perkinsidae</taxon>
        <taxon>Perkinsus</taxon>
    </lineage>
</organism>
<dbReference type="GeneID" id="9040079"/>
<sequence>MVVFSSRGGNSVPVAPKGSAPSPIINGYSEWKGRRENCGEGGDDKGSRGTFDDGKGAYKGGKGKGSCREDLNLGDGHPEERTRGNATDLLPMFQDQGTSSHGKASGQQQAQACAPYTQGIGKELLAGNGLALDQQPSLEHLKQEWTMLQHKDYRLTYVLDQERHVEGDSPQQHQQPEGYEDTYPDQYPRGQPEGRGYQEDVRPPLTGHVGMAPLRGVMQHPDGQGYGQEQGQVAQQAPSQEPRPLIIGYEHMVGAGMNRGQEQPVGQSKAAESRLTMQGNITNKNNNLKFIMMSTGFPMLAMMATREGRKGHFGRIPSGDLNVVVVVCVPREGKTLDLTFVEPSVKLCHLRGRSLISTLTVIEGNGCIMHARSPTGSSPAAGVTVTAFQLSLVMIRNALGMGPCGGPMKGGPIEMTSSKCGRAPWYVRAVLGHREMPKFWFEATERRIVFLDDAEQVVSIPFDLPIENPYRGITKGDVGKMSVKELRALRAERQQERLRLDESRQESITALQSVVTRTYHLEYAPVVEPHPRMLWGLEGLDRPAPWRFSRQMIETCFLDHPVRQGRWDLPWWTLYRLYAVLMWKPCGVSNNGKMAGRPTLYRMAAARCVMPSSQMRQHAENCNDQCPERTEGPGSRPGVGHPVTVKSSYTPDLGEHDNQLAVGVGDEVLLTELDEDNCGWTLVNKDGIVGWVPTAVLDLEPPRRPIPRRVSVACMSSAIEGEEVTVDSCIDKLAIGDYDAYVRGIQFIVGGKEERELDSYQKEQSRQLIRRAEETACAIASNGGQQNDEVLERIRGMVLRIPNTLAMLTVDWENPFYIANSLLAVVRGYIQGKFGQYEGIRDVKKSLKNTRAFHRFIEGCGVLKRWYAIDLRLWTIVLHAYGDRMVTNMKITVQEEASALAADYSPEVLKEKTPIHERIKMVLKSDQNEVSSSSQSNLDGDSFVKVINELGAWCIVPEIDFVHRFGKKGDSWSRLRTSLMPLLKRVEHGSAFQKRCVLYLIKQHMFEHNSRKKGAVSGKDRSNAIEPSQKDVEQACIAFNFDITEMSSPDDPSEFRTDDVDQFYSKLRRGWMLDMIASFNMTADDIIDFFGDDEKLLRGAFNKYGHMGDAASQAQLLLANSELRRAVGRDVGENPALEYYLSIMKYGCGDPGNYQDVFGPLSEECDETNDKYFWLPMYIDPPGVDMDDLSSPDAYAVHMIESIHRLRELEEILTTFQPGESPYRSIAFDVFFRCDISLFLERPAPAIIGIATSTKVFLIMVNRIISTDQSFNGAEGPKAIRQFLTSVLCHPNILKVVYGINAANYAKFVVLQHVLVEDKFSDDVREDGVVIQPLFDVSAGYPNPLHVEVRENLAGIRLCVAEEMSNWDRRPFLRYSQLHYAASRLWLIYMLYLTVPCDKVEKKYIQQIDTAEVYVSGCDSRGYSRNSPSLTTPTDLDDGVTVASWMAHHNEELRQCRKRYDSMRGERIRENRQRWEEDEKILRGEDYLDATAVGDGNLQNSDDNYKPPVRAPLGTLIHLN</sequence>
<reference evidence="5 6" key="1">
    <citation type="submission" date="2008-07" db="EMBL/GenBank/DDBJ databases">
        <authorList>
            <person name="El-Sayed N."/>
            <person name="Caler E."/>
            <person name="Inman J."/>
            <person name="Amedeo P."/>
            <person name="Hass B."/>
            <person name="Wortman J."/>
        </authorList>
    </citation>
    <scope>NUCLEOTIDE SEQUENCE [LARGE SCALE GENOMIC DNA]</scope>
    <source>
        <strain evidence="6">ATCC 50983 / TXsc</strain>
    </source>
</reference>
<feature type="compositionally biased region" description="Basic and acidic residues" evidence="3">
    <location>
        <begin position="66"/>
        <end position="83"/>
    </location>
</feature>
<evidence type="ECO:0000256" key="1">
    <source>
        <dbReference type="ARBA" id="ARBA00022443"/>
    </source>
</evidence>
<dbReference type="Proteomes" id="UP000007800">
    <property type="component" value="Unassembled WGS sequence"/>
</dbReference>
<evidence type="ECO:0000256" key="3">
    <source>
        <dbReference type="SAM" id="MobiDB-lite"/>
    </source>
</evidence>
<evidence type="ECO:0000259" key="4">
    <source>
        <dbReference type="PROSITE" id="PS50002"/>
    </source>
</evidence>
<name>C5LNW6_PERM5</name>
<dbReference type="SUPFAM" id="SSF50044">
    <property type="entry name" value="SH3-domain"/>
    <property type="match status" value="1"/>
</dbReference>
<dbReference type="SUPFAM" id="SSF53098">
    <property type="entry name" value="Ribonuclease H-like"/>
    <property type="match status" value="1"/>
</dbReference>
<feature type="compositionally biased region" description="Basic and acidic residues" evidence="3">
    <location>
        <begin position="31"/>
        <end position="56"/>
    </location>
</feature>
<accession>C5LNW6</accession>
<keyword evidence="6" id="KW-1185">Reference proteome</keyword>
<feature type="region of interest" description="Disordered" evidence="3">
    <location>
        <begin position="164"/>
        <end position="197"/>
    </location>
</feature>
<dbReference type="RefSeq" id="XP_002768830.1">
    <property type="nucleotide sequence ID" value="XM_002768784.1"/>
</dbReference>
<proteinExistence type="predicted"/>
<dbReference type="GO" id="GO:0003676">
    <property type="term" value="F:nucleic acid binding"/>
    <property type="evidence" value="ECO:0007669"/>
    <property type="project" value="InterPro"/>
</dbReference>
<dbReference type="Gene3D" id="3.30.420.10">
    <property type="entry name" value="Ribonuclease H-like superfamily/Ribonuclease H"/>
    <property type="match status" value="1"/>
</dbReference>
<dbReference type="InParanoid" id="C5LNW6"/>
<evidence type="ECO:0000313" key="5">
    <source>
        <dbReference type="EMBL" id="EER01548.1"/>
    </source>
</evidence>
<feature type="region of interest" description="Disordered" evidence="3">
    <location>
        <begin position="623"/>
        <end position="647"/>
    </location>
</feature>
<feature type="domain" description="SH3" evidence="4">
    <location>
        <begin position="638"/>
        <end position="702"/>
    </location>
</feature>
<feature type="region of interest" description="Disordered" evidence="3">
    <location>
        <begin position="1"/>
        <end position="110"/>
    </location>
</feature>
<evidence type="ECO:0000256" key="2">
    <source>
        <dbReference type="PROSITE-ProRule" id="PRU00192"/>
    </source>
</evidence>
<keyword evidence="1 2" id="KW-0728">SH3 domain</keyword>